<dbReference type="AlphaFoldDB" id="A0A9D2KWG5"/>
<dbReference type="EMBL" id="DWYW01000139">
    <property type="protein sequence ID" value="HJA90357.1"/>
    <property type="molecule type" value="Genomic_DNA"/>
</dbReference>
<evidence type="ECO:0000313" key="2">
    <source>
        <dbReference type="Proteomes" id="UP000886856"/>
    </source>
</evidence>
<gene>
    <name evidence="1" type="ORF">H9948_06145</name>
</gene>
<accession>A0A9D2KWG5</accession>
<comment type="caution">
    <text evidence="1">The sequence shown here is derived from an EMBL/GenBank/DDBJ whole genome shotgun (WGS) entry which is preliminary data.</text>
</comment>
<organism evidence="1 2">
    <name type="scientific">Candidatus Jeotgalibaca merdavium</name>
    <dbReference type="NCBI Taxonomy" id="2838627"/>
    <lineage>
        <taxon>Bacteria</taxon>
        <taxon>Bacillati</taxon>
        <taxon>Bacillota</taxon>
        <taxon>Bacilli</taxon>
        <taxon>Lactobacillales</taxon>
        <taxon>Carnobacteriaceae</taxon>
        <taxon>Jeotgalibaca</taxon>
    </lineage>
</organism>
<evidence type="ECO:0000313" key="1">
    <source>
        <dbReference type="EMBL" id="HJA90357.1"/>
    </source>
</evidence>
<proteinExistence type="predicted"/>
<sequence>MEPENRMVFENGIGHTFTDEEIIVLKRLLSSAKVDEEYQEALEHLQSLFLEHLD</sequence>
<dbReference type="Proteomes" id="UP000886856">
    <property type="component" value="Unassembled WGS sequence"/>
</dbReference>
<reference evidence="1" key="2">
    <citation type="submission" date="2021-04" db="EMBL/GenBank/DDBJ databases">
        <authorList>
            <person name="Gilroy R."/>
        </authorList>
    </citation>
    <scope>NUCLEOTIDE SEQUENCE</scope>
    <source>
        <strain evidence="1">CHK171-505</strain>
    </source>
</reference>
<name>A0A9D2KWG5_9LACT</name>
<protein>
    <submittedName>
        <fullName evidence="1">Uncharacterized protein</fullName>
    </submittedName>
</protein>
<reference evidence="1" key="1">
    <citation type="journal article" date="2021" name="PeerJ">
        <title>Extensive microbial diversity within the chicken gut microbiome revealed by metagenomics and culture.</title>
        <authorList>
            <person name="Gilroy R."/>
            <person name="Ravi A."/>
            <person name="Getino M."/>
            <person name="Pursley I."/>
            <person name="Horton D.L."/>
            <person name="Alikhan N.F."/>
            <person name="Baker D."/>
            <person name="Gharbi K."/>
            <person name="Hall N."/>
            <person name="Watson M."/>
            <person name="Adriaenssens E.M."/>
            <person name="Foster-Nyarko E."/>
            <person name="Jarju S."/>
            <person name="Secka A."/>
            <person name="Antonio M."/>
            <person name="Oren A."/>
            <person name="Chaudhuri R.R."/>
            <person name="La Ragione R."/>
            <person name="Hildebrand F."/>
            <person name="Pallen M.J."/>
        </authorList>
    </citation>
    <scope>NUCLEOTIDE SEQUENCE</scope>
    <source>
        <strain evidence="1">CHK171-505</strain>
    </source>
</reference>